<reference evidence="1" key="1">
    <citation type="journal article" date="2014" name="Front. Microbiol.">
        <title>High frequency of phylogenetically diverse reductive dehalogenase-homologous genes in deep subseafloor sedimentary metagenomes.</title>
        <authorList>
            <person name="Kawai M."/>
            <person name="Futagami T."/>
            <person name="Toyoda A."/>
            <person name="Takaki Y."/>
            <person name="Nishi S."/>
            <person name="Hori S."/>
            <person name="Arai W."/>
            <person name="Tsubouchi T."/>
            <person name="Morono Y."/>
            <person name="Uchiyama I."/>
            <person name="Ito T."/>
            <person name="Fujiyama A."/>
            <person name="Inagaki F."/>
            <person name="Takami H."/>
        </authorList>
    </citation>
    <scope>NUCLEOTIDE SEQUENCE</scope>
    <source>
        <strain evidence="1">Expedition CK06-06</strain>
    </source>
</reference>
<accession>X0XJ32</accession>
<name>X0XJ32_9ZZZZ</name>
<dbReference type="EMBL" id="BARS01037319">
    <property type="protein sequence ID" value="GAG24951.1"/>
    <property type="molecule type" value="Genomic_DNA"/>
</dbReference>
<evidence type="ECO:0000313" key="1">
    <source>
        <dbReference type="EMBL" id="GAG24951.1"/>
    </source>
</evidence>
<feature type="non-terminal residue" evidence="1">
    <location>
        <position position="257"/>
    </location>
</feature>
<gene>
    <name evidence="1" type="ORF">S01H1_57230</name>
</gene>
<organism evidence="1">
    <name type="scientific">marine sediment metagenome</name>
    <dbReference type="NCBI Taxonomy" id="412755"/>
    <lineage>
        <taxon>unclassified sequences</taxon>
        <taxon>metagenomes</taxon>
        <taxon>ecological metagenomes</taxon>
    </lineage>
</organism>
<protein>
    <submittedName>
        <fullName evidence="1">Uncharacterized protein</fullName>
    </submittedName>
</protein>
<sequence length="257" mass="29733">RRVVREMVFANPLLDFDTILFVKRAPGTLPHISDQYYGWWSRPGGGIYLLEDYKSGTPRLNCLTENWPEGSFLRPELSYDGRNILFAYCRYYPHVAGMEKVDKDKLPEDAFYHIFEMTIDGTDLRQLTHGRYDDFDARYLPSGPRRAAHSNCDIVFLSTRKGQFVQMRKAATASTNQATLPDSYVRCGGDNKRPCAVFTLHAMDSNGKNLRPISAFENFEWTPSIAHDGRIIYARWDYIDRYNDYFMSLWSTNQDGS</sequence>
<dbReference type="SUPFAM" id="SSF69304">
    <property type="entry name" value="Tricorn protease N-terminal domain"/>
    <property type="match status" value="1"/>
</dbReference>
<proteinExistence type="predicted"/>
<feature type="non-terminal residue" evidence="1">
    <location>
        <position position="1"/>
    </location>
</feature>
<comment type="caution">
    <text evidence="1">The sequence shown here is derived from an EMBL/GenBank/DDBJ whole genome shotgun (WGS) entry which is preliminary data.</text>
</comment>
<dbReference type="AlphaFoldDB" id="X0XJ32"/>
<dbReference type="InterPro" id="IPR011042">
    <property type="entry name" value="6-blade_b-propeller_TolB-like"/>
</dbReference>
<dbReference type="Gene3D" id="2.120.10.30">
    <property type="entry name" value="TolB, C-terminal domain"/>
    <property type="match status" value="1"/>
</dbReference>